<dbReference type="Pfam" id="PF00392">
    <property type="entry name" value="GntR"/>
    <property type="match status" value="1"/>
</dbReference>
<dbReference type="PANTHER" id="PTHR46577">
    <property type="entry name" value="HTH-TYPE TRANSCRIPTIONAL REGULATORY PROTEIN GABR"/>
    <property type="match status" value="1"/>
</dbReference>
<sequence>MAATVEPPYLRIVREIRRRVAEGELRPGDRVPSTRQLASEWGVALATATRALTTLNQEGVVRAQPRVGTVVAAPDPEPEPSRSRRRPTPNPAHPAEPELTRERVVHAAIGIADTEGLEALSMRGVAARLGVATMSPYRYVHSKEELTLLMADAAYGERGYPGPAPDGWRARLELGARTLWELHQRHPWLAQLSPLTRPLPLPNLMVHGEWVLAALDGLGLDPATMLDLNILVYSFVQGLAANLEREAQARAASGISEQEWIDGQAPALDALAGSGNAPTYAKLLTSFARTGYDLDLDRLFETGLRALLDGFAALVEERAGQRPGPAG</sequence>
<dbReference type="RefSeq" id="WP_192765294.1">
    <property type="nucleotide sequence ID" value="NZ_JADBEB010000001.1"/>
</dbReference>
<dbReference type="SUPFAM" id="SSF46689">
    <property type="entry name" value="Homeodomain-like"/>
    <property type="match status" value="1"/>
</dbReference>
<evidence type="ECO:0000259" key="8">
    <source>
        <dbReference type="PROSITE" id="PS50977"/>
    </source>
</evidence>
<dbReference type="AlphaFoldDB" id="A0A927QX26"/>
<accession>A0A927QX26</accession>
<reference evidence="9" key="1">
    <citation type="submission" date="2020-10" db="EMBL/GenBank/DDBJ databases">
        <title>Sequencing the genomes of 1000 actinobacteria strains.</title>
        <authorList>
            <person name="Klenk H.-P."/>
        </authorList>
    </citation>
    <scope>NUCLEOTIDE SEQUENCE</scope>
    <source>
        <strain evidence="9">DSM 46832</strain>
    </source>
</reference>
<dbReference type="SUPFAM" id="SSF46785">
    <property type="entry name" value="Winged helix' DNA-binding domain"/>
    <property type="match status" value="1"/>
</dbReference>
<keyword evidence="4" id="KW-0804">Transcription</keyword>
<keyword evidence="1" id="KW-0663">Pyridoxal phosphate</keyword>
<dbReference type="InterPro" id="IPR004111">
    <property type="entry name" value="Repressor_TetR_C"/>
</dbReference>
<evidence type="ECO:0000256" key="4">
    <source>
        <dbReference type="ARBA" id="ARBA00023163"/>
    </source>
</evidence>
<dbReference type="InterPro" id="IPR009057">
    <property type="entry name" value="Homeodomain-like_sf"/>
</dbReference>
<proteinExistence type="predicted"/>
<evidence type="ECO:0000256" key="5">
    <source>
        <dbReference type="PROSITE-ProRule" id="PRU00335"/>
    </source>
</evidence>
<gene>
    <name evidence="9" type="ORF">H4W31_000661</name>
</gene>
<dbReference type="InterPro" id="IPR000524">
    <property type="entry name" value="Tscrpt_reg_HTH_GntR"/>
</dbReference>
<dbReference type="InterPro" id="IPR036390">
    <property type="entry name" value="WH_DNA-bd_sf"/>
</dbReference>
<name>A0A927QX26_9ACTN</name>
<feature type="domain" description="HTH tetR-type" evidence="8">
    <location>
        <begin position="98"/>
        <end position="158"/>
    </location>
</feature>
<evidence type="ECO:0000256" key="2">
    <source>
        <dbReference type="ARBA" id="ARBA00023015"/>
    </source>
</evidence>
<protein>
    <submittedName>
        <fullName evidence="9">DNA-binding transcriptional regulator YhcF (GntR family)</fullName>
    </submittedName>
</protein>
<dbReference type="GO" id="GO:0003700">
    <property type="term" value="F:DNA-binding transcription factor activity"/>
    <property type="evidence" value="ECO:0007669"/>
    <property type="project" value="InterPro"/>
</dbReference>
<evidence type="ECO:0000313" key="9">
    <source>
        <dbReference type="EMBL" id="MBE1485023.1"/>
    </source>
</evidence>
<dbReference type="SUPFAM" id="SSF48498">
    <property type="entry name" value="Tetracyclin repressor-like, C-terminal domain"/>
    <property type="match status" value="1"/>
</dbReference>
<dbReference type="Gene3D" id="1.10.10.10">
    <property type="entry name" value="Winged helix-like DNA-binding domain superfamily/Winged helix DNA-binding domain"/>
    <property type="match status" value="1"/>
</dbReference>
<dbReference type="SMART" id="SM00345">
    <property type="entry name" value="HTH_GNTR"/>
    <property type="match status" value="1"/>
</dbReference>
<dbReference type="Pfam" id="PF02909">
    <property type="entry name" value="TetR_C_1"/>
    <property type="match status" value="1"/>
</dbReference>
<evidence type="ECO:0000256" key="3">
    <source>
        <dbReference type="ARBA" id="ARBA00023125"/>
    </source>
</evidence>
<dbReference type="PROSITE" id="PS50949">
    <property type="entry name" value="HTH_GNTR"/>
    <property type="match status" value="1"/>
</dbReference>
<keyword evidence="10" id="KW-1185">Reference proteome</keyword>
<dbReference type="CDD" id="cd07377">
    <property type="entry name" value="WHTH_GntR"/>
    <property type="match status" value="1"/>
</dbReference>
<feature type="DNA-binding region" description="H-T-H motif" evidence="5">
    <location>
        <begin position="121"/>
        <end position="140"/>
    </location>
</feature>
<dbReference type="Proteomes" id="UP000649753">
    <property type="component" value="Unassembled WGS sequence"/>
</dbReference>
<evidence type="ECO:0000313" key="10">
    <source>
        <dbReference type="Proteomes" id="UP000649753"/>
    </source>
</evidence>
<dbReference type="InterPro" id="IPR051446">
    <property type="entry name" value="HTH_trans_reg/aminotransferase"/>
</dbReference>
<dbReference type="EMBL" id="JADBEB010000001">
    <property type="protein sequence ID" value="MBE1485023.1"/>
    <property type="molecule type" value="Genomic_DNA"/>
</dbReference>
<organism evidence="9 10">
    <name type="scientific">Plantactinospora soyae</name>
    <dbReference type="NCBI Taxonomy" id="1544732"/>
    <lineage>
        <taxon>Bacteria</taxon>
        <taxon>Bacillati</taxon>
        <taxon>Actinomycetota</taxon>
        <taxon>Actinomycetes</taxon>
        <taxon>Micromonosporales</taxon>
        <taxon>Micromonosporaceae</taxon>
        <taxon>Plantactinospora</taxon>
    </lineage>
</organism>
<evidence type="ECO:0000256" key="6">
    <source>
        <dbReference type="SAM" id="MobiDB-lite"/>
    </source>
</evidence>
<feature type="domain" description="HTH gntR-type" evidence="7">
    <location>
        <begin position="6"/>
        <end position="74"/>
    </location>
</feature>
<keyword evidence="3 5" id="KW-0238">DNA-binding</keyword>
<evidence type="ECO:0000259" key="7">
    <source>
        <dbReference type="PROSITE" id="PS50949"/>
    </source>
</evidence>
<dbReference type="InterPro" id="IPR001647">
    <property type="entry name" value="HTH_TetR"/>
</dbReference>
<dbReference type="GO" id="GO:0003677">
    <property type="term" value="F:DNA binding"/>
    <property type="evidence" value="ECO:0007669"/>
    <property type="project" value="UniProtKB-UniRule"/>
</dbReference>
<dbReference type="Gene3D" id="1.10.357.10">
    <property type="entry name" value="Tetracycline Repressor, domain 2"/>
    <property type="match status" value="1"/>
</dbReference>
<dbReference type="PANTHER" id="PTHR46577:SF1">
    <property type="entry name" value="HTH-TYPE TRANSCRIPTIONAL REGULATORY PROTEIN GABR"/>
    <property type="match status" value="1"/>
</dbReference>
<evidence type="ECO:0000256" key="1">
    <source>
        <dbReference type="ARBA" id="ARBA00022898"/>
    </source>
</evidence>
<dbReference type="InterPro" id="IPR036388">
    <property type="entry name" value="WH-like_DNA-bd_sf"/>
</dbReference>
<keyword evidence="2" id="KW-0805">Transcription regulation</keyword>
<comment type="caution">
    <text evidence="9">The sequence shown here is derived from an EMBL/GenBank/DDBJ whole genome shotgun (WGS) entry which is preliminary data.</text>
</comment>
<feature type="region of interest" description="Disordered" evidence="6">
    <location>
        <begin position="66"/>
        <end position="99"/>
    </location>
</feature>
<dbReference type="InterPro" id="IPR036271">
    <property type="entry name" value="Tet_transcr_reg_TetR-rel_C_sf"/>
</dbReference>
<dbReference type="GO" id="GO:0045892">
    <property type="term" value="P:negative regulation of DNA-templated transcription"/>
    <property type="evidence" value="ECO:0007669"/>
    <property type="project" value="InterPro"/>
</dbReference>
<dbReference type="Gene3D" id="1.10.10.60">
    <property type="entry name" value="Homeodomain-like"/>
    <property type="match status" value="1"/>
</dbReference>
<dbReference type="PROSITE" id="PS50977">
    <property type="entry name" value="HTH_TETR_2"/>
    <property type="match status" value="1"/>
</dbReference>